<accession>A0ABZ2EUQ5</accession>
<organism evidence="1 2">
    <name type="scientific">Terrisporobacter glycolicus ATCC 14880 = DSM 1288</name>
    <dbReference type="NCBI Taxonomy" id="1121315"/>
    <lineage>
        <taxon>Bacteria</taxon>
        <taxon>Bacillati</taxon>
        <taxon>Bacillota</taxon>
        <taxon>Clostridia</taxon>
        <taxon>Peptostreptococcales</taxon>
        <taxon>Peptostreptococcaceae</taxon>
        <taxon>Terrisporobacter</taxon>
    </lineage>
</organism>
<reference evidence="1 2" key="1">
    <citation type="journal article" date="2023" name="PLoS ONE">
        <title>Genome-based metabolic and phylogenomic analysis of three Terrisporobacter species.</title>
        <authorList>
            <person name="Boer T."/>
            <person name="Bengelsdorf F.R."/>
            <person name="Bomeke M."/>
            <person name="Daniel R."/>
            <person name="Poehlein A."/>
        </authorList>
    </citation>
    <scope>NUCLEOTIDE SEQUENCE [LARGE SCALE GENOMIC DNA]</scope>
    <source>
        <strain evidence="1 2">DSM 1288</strain>
    </source>
</reference>
<proteinExistence type="predicted"/>
<name>A0ABZ2EUQ5_9FIRM</name>
<evidence type="ECO:0000313" key="1">
    <source>
        <dbReference type="EMBL" id="WWD83650.1"/>
    </source>
</evidence>
<gene>
    <name evidence="1" type="ORF">TEGL_20630</name>
</gene>
<keyword evidence="2" id="KW-1185">Reference proteome</keyword>
<dbReference type="EMBL" id="CP117523">
    <property type="protein sequence ID" value="WWD83650.1"/>
    <property type="molecule type" value="Genomic_DNA"/>
</dbReference>
<sequence length="36" mass="4023">MSKNTTSSYIVKALKCFDYNAMGGQIMSKTCEEVDK</sequence>
<evidence type="ECO:0000313" key="2">
    <source>
        <dbReference type="Proteomes" id="UP001348492"/>
    </source>
</evidence>
<protein>
    <submittedName>
        <fullName evidence="1">Uncharacterized protein</fullName>
    </submittedName>
</protein>
<dbReference type="Proteomes" id="UP001348492">
    <property type="component" value="Chromosome"/>
</dbReference>